<organism evidence="1">
    <name type="scientific">Opuntia streptacantha</name>
    <name type="common">Prickly pear cactus</name>
    <name type="synonym">Opuntia cardona</name>
    <dbReference type="NCBI Taxonomy" id="393608"/>
    <lineage>
        <taxon>Eukaryota</taxon>
        <taxon>Viridiplantae</taxon>
        <taxon>Streptophyta</taxon>
        <taxon>Embryophyta</taxon>
        <taxon>Tracheophyta</taxon>
        <taxon>Spermatophyta</taxon>
        <taxon>Magnoliopsida</taxon>
        <taxon>eudicotyledons</taxon>
        <taxon>Gunneridae</taxon>
        <taxon>Pentapetalae</taxon>
        <taxon>Caryophyllales</taxon>
        <taxon>Cactineae</taxon>
        <taxon>Cactaceae</taxon>
        <taxon>Opuntioideae</taxon>
        <taxon>Opuntia</taxon>
    </lineage>
</organism>
<reference evidence="1" key="1">
    <citation type="journal article" date="2013" name="J. Plant Res.">
        <title>Effect of fungi and light on seed germination of three Opuntia species from semiarid lands of central Mexico.</title>
        <authorList>
            <person name="Delgado-Sanchez P."/>
            <person name="Jimenez-Bremont J.F."/>
            <person name="Guerrero-Gonzalez Mde L."/>
            <person name="Flores J."/>
        </authorList>
    </citation>
    <scope>NUCLEOTIDE SEQUENCE</scope>
    <source>
        <tissue evidence="1">Cladode</tissue>
    </source>
</reference>
<name>A0A7C9D3E5_OPUST</name>
<evidence type="ECO:0000313" key="1">
    <source>
        <dbReference type="EMBL" id="MBA4632322.1"/>
    </source>
</evidence>
<accession>A0A7C9D3E5</accession>
<reference evidence="1" key="2">
    <citation type="submission" date="2020-07" db="EMBL/GenBank/DDBJ databases">
        <authorList>
            <person name="Vera ALvarez R."/>
            <person name="Arias-Moreno D.M."/>
            <person name="Jimenez-Jacinto V."/>
            <person name="Jimenez-Bremont J.F."/>
            <person name="Swaminathan K."/>
            <person name="Moose S.P."/>
            <person name="Guerrero-Gonzalez M.L."/>
            <person name="Marino-Ramirez L."/>
            <person name="Landsman D."/>
            <person name="Rodriguez-Kessler M."/>
            <person name="Delgado-Sanchez P."/>
        </authorList>
    </citation>
    <scope>NUCLEOTIDE SEQUENCE</scope>
    <source>
        <tissue evidence="1">Cladode</tissue>
    </source>
</reference>
<sequence>MADIGSDPIGSEVHRVGKNGLLPCLKSNVSVSKTGVLELEIWVDGDSLSSVTILVSVVKKLAMANVVYFCVGESAIADESRAQGGGGERKCEEDEDNNGGEGCFLHLTADIYDTQNSNFAYFDQAKCGLVVDLGLELSDFWVFWMGVKEEE</sequence>
<proteinExistence type="predicted"/>
<dbReference type="EMBL" id="GISG01081993">
    <property type="protein sequence ID" value="MBA4632322.1"/>
    <property type="molecule type" value="Transcribed_RNA"/>
</dbReference>
<protein>
    <submittedName>
        <fullName evidence="1">Uncharacterized protein</fullName>
    </submittedName>
</protein>
<dbReference type="AlphaFoldDB" id="A0A7C9D3E5"/>